<sequence length="103" mass="11467">MLVNPPSPRYLLANVRNPDGTGVTALVAFGLVTDDAEFIYLVIRYIDYTQPRVEGDHVYFSLEEVIAAAQDEYGIEPQDWRPLSEAEIRAIDARIGPGISDTQ</sequence>
<gene>
    <name evidence="1" type="ORF">AUC61_17715</name>
</gene>
<evidence type="ECO:0000313" key="2">
    <source>
        <dbReference type="Proteomes" id="UP001320513"/>
    </source>
</evidence>
<keyword evidence="2" id="KW-1185">Reference proteome</keyword>
<comment type="caution">
    <text evidence="1">The sequence shown here is derived from an EMBL/GenBank/DDBJ whole genome shotgun (WGS) entry which is preliminary data.</text>
</comment>
<protein>
    <submittedName>
        <fullName evidence="1">Uncharacterized protein</fullName>
    </submittedName>
</protein>
<proteinExistence type="predicted"/>
<name>A0ABS9ZN94_9PSED</name>
<organism evidence="1 2">
    <name type="scientific">Pseudomonas maioricensis</name>
    <dbReference type="NCBI Taxonomy" id="1766623"/>
    <lineage>
        <taxon>Bacteria</taxon>
        <taxon>Pseudomonadati</taxon>
        <taxon>Pseudomonadota</taxon>
        <taxon>Gammaproteobacteria</taxon>
        <taxon>Pseudomonadales</taxon>
        <taxon>Pseudomonadaceae</taxon>
        <taxon>Pseudomonas</taxon>
    </lineage>
</organism>
<dbReference type="Proteomes" id="UP001320513">
    <property type="component" value="Unassembled WGS sequence"/>
</dbReference>
<dbReference type="EMBL" id="LOHG01000011">
    <property type="protein sequence ID" value="MCI8211368.1"/>
    <property type="molecule type" value="Genomic_DNA"/>
</dbReference>
<reference evidence="1 2" key="1">
    <citation type="submission" date="2015-12" db="EMBL/GenBank/DDBJ databases">
        <title>Phylogenomics in the description of a new species in the Pseudomonas syringae group.</title>
        <authorList>
            <person name="Busquets A."/>
            <person name="Gomila M."/>
            <person name="Beiki F."/>
            <person name="Rahimian H."/>
            <person name="Mulet M."/>
            <person name="Sanchez D."/>
            <person name="Garcia-Valdes E."/>
            <person name="Lalucat J."/>
        </authorList>
    </citation>
    <scope>NUCLEOTIDE SEQUENCE [LARGE SCALE GENOMIC DNA]</scope>
    <source>
        <strain evidence="1 2">S25</strain>
    </source>
</reference>
<accession>A0ABS9ZN94</accession>
<evidence type="ECO:0000313" key="1">
    <source>
        <dbReference type="EMBL" id="MCI8211368.1"/>
    </source>
</evidence>